<evidence type="ECO:0000256" key="1">
    <source>
        <dbReference type="SAM" id="MobiDB-lite"/>
    </source>
</evidence>
<accession>A0A914USC7</accession>
<evidence type="ECO:0000313" key="2">
    <source>
        <dbReference type="Proteomes" id="UP000887566"/>
    </source>
</evidence>
<protein>
    <submittedName>
        <fullName evidence="3">Uncharacterized protein</fullName>
    </submittedName>
</protein>
<dbReference type="Proteomes" id="UP000887566">
    <property type="component" value="Unplaced"/>
</dbReference>
<evidence type="ECO:0000313" key="3">
    <source>
        <dbReference type="WBParaSite" id="PSAMB.scaffold12205size2890.g34706.t1"/>
    </source>
</evidence>
<dbReference type="AlphaFoldDB" id="A0A914USC7"/>
<name>A0A914USC7_9BILA</name>
<organism evidence="2 3">
    <name type="scientific">Plectus sambesii</name>
    <dbReference type="NCBI Taxonomy" id="2011161"/>
    <lineage>
        <taxon>Eukaryota</taxon>
        <taxon>Metazoa</taxon>
        <taxon>Ecdysozoa</taxon>
        <taxon>Nematoda</taxon>
        <taxon>Chromadorea</taxon>
        <taxon>Plectida</taxon>
        <taxon>Plectina</taxon>
        <taxon>Plectoidea</taxon>
        <taxon>Plectidae</taxon>
        <taxon>Plectus</taxon>
    </lineage>
</organism>
<sequence>MPSNPTVSSPHECVGRSAPASTIPSTRMGWYDKPPLWMTVVELVSTRFLVDIYYVSKSRKAWHPEVYCIFTS</sequence>
<feature type="region of interest" description="Disordered" evidence="1">
    <location>
        <begin position="1"/>
        <end position="20"/>
    </location>
</feature>
<proteinExistence type="predicted"/>
<reference evidence="3" key="1">
    <citation type="submission" date="2022-11" db="UniProtKB">
        <authorList>
            <consortium name="WormBaseParasite"/>
        </authorList>
    </citation>
    <scope>IDENTIFICATION</scope>
</reference>
<keyword evidence="2" id="KW-1185">Reference proteome</keyword>
<dbReference type="WBParaSite" id="PSAMB.scaffold12205size2890.g34706.t1">
    <property type="protein sequence ID" value="PSAMB.scaffold12205size2890.g34706.t1"/>
    <property type="gene ID" value="PSAMB.scaffold12205size2890.g34706"/>
</dbReference>